<organism evidence="2 3">
    <name type="scientific">Cerrena zonata</name>
    <dbReference type="NCBI Taxonomy" id="2478898"/>
    <lineage>
        <taxon>Eukaryota</taxon>
        <taxon>Fungi</taxon>
        <taxon>Dikarya</taxon>
        <taxon>Basidiomycota</taxon>
        <taxon>Agaricomycotina</taxon>
        <taxon>Agaricomycetes</taxon>
        <taxon>Polyporales</taxon>
        <taxon>Cerrenaceae</taxon>
        <taxon>Cerrena</taxon>
    </lineage>
</organism>
<reference evidence="2 3" key="1">
    <citation type="submission" date="2022-09" db="EMBL/GenBank/DDBJ databases">
        <authorList>
            <person name="Palmer J.M."/>
        </authorList>
    </citation>
    <scope>NUCLEOTIDE SEQUENCE [LARGE SCALE GENOMIC DNA]</scope>
    <source>
        <strain evidence="2 3">DSM 7382</strain>
    </source>
</reference>
<dbReference type="Proteomes" id="UP001385951">
    <property type="component" value="Unassembled WGS sequence"/>
</dbReference>
<name>A0AAW0FUQ2_9APHY</name>
<accession>A0AAW0FUQ2</accession>
<protein>
    <submittedName>
        <fullName evidence="2">Uncharacterized protein</fullName>
    </submittedName>
</protein>
<proteinExistence type="predicted"/>
<keyword evidence="3" id="KW-1185">Reference proteome</keyword>
<evidence type="ECO:0000313" key="3">
    <source>
        <dbReference type="Proteomes" id="UP001385951"/>
    </source>
</evidence>
<feature type="region of interest" description="Disordered" evidence="1">
    <location>
        <begin position="78"/>
        <end position="97"/>
    </location>
</feature>
<evidence type="ECO:0000256" key="1">
    <source>
        <dbReference type="SAM" id="MobiDB-lite"/>
    </source>
</evidence>
<gene>
    <name evidence="2" type="ORF">QCA50_013496</name>
</gene>
<dbReference type="AlphaFoldDB" id="A0AAW0FUQ2"/>
<evidence type="ECO:0000313" key="2">
    <source>
        <dbReference type="EMBL" id="KAK7683234.1"/>
    </source>
</evidence>
<sequence>MSPSMSSESLVSFSSSHLLPLSLPRSLAIALISQDYLALLVCIHHGDYAMSPPNAFVRPDLSESVIRVVFPDSLRQQTCSRSSTFGPSSSLVLESGT</sequence>
<comment type="caution">
    <text evidence="2">The sequence shown here is derived from an EMBL/GenBank/DDBJ whole genome shotgun (WGS) entry which is preliminary data.</text>
</comment>
<dbReference type="EMBL" id="JASBNA010000031">
    <property type="protein sequence ID" value="KAK7683234.1"/>
    <property type="molecule type" value="Genomic_DNA"/>
</dbReference>